<organism evidence="2 3">
    <name type="scientific">Thermolongibacillus altinsuensis</name>
    <dbReference type="NCBI Taxonomy" id="575256"/>
    <lineage>
        <taxon>Bacteria</taxon>
        <taxon>Bacillati</taxon>
        <taxon>Bacillota</taxon>
        <taxon>Bacilli</taxon>
        <taxon>Bacillales</taxon>
        <taxon>Anoxybacillaceae</taxon>
        <taxon>Thermolongibacillus</taxon>
    </lineage>
</organism>
<protein>
    <submittedName>
        <fullName evidence="2">Uncharacterized protein</fullName>
    </submittedName>
</protein>
<comment type="caution">
    <text evidence="2">The sequence shown here is derived from an EMBL/GenBank/DDBJ whole genome shotgun (WGS) entry which is preliminary data.</text>
</comment>
<accession>A0A4R1Q6T6</accession>
<proteinExistence type="predicted"/>
<evidence type="ECO:0000256" key="1">
    <source>
        <dbReference type="SAM" id="Phobius"/>
    </source>
</evidence>
<keyword evidence="1" id="KW-0472">Membrane</keyword>
<evidence type="ECO:0000313" key="3">
    <source>
        <dbReference type="Proteomes" id="UP000295658"/>
    </source>
</evidence>
<dbReference type="EMBL" id="SLUL01000030">
    <property type="protein sequence ID" value="TCL43134.1"/>
    <property type="molecule type" value="Genomic_DNA"/>
</dbReference>
<gene>
    <name evidence="2" type="ORF">EDD69_1305</name>
</gene>
<keyword evidence="1" id="KW-1133">Transmembrane helix</keyword>
<feature type="transmembrane region" description="Helical" evidence="1">
    <location>
        <begin position="6"/>
        <end position="24"/>
    </location>
</feature>
<sequence>MFDTIFFLSSIFISIVSVVLFISIRLKKIDKKRRKILEIGLLHLTLFIIFSTLWFFKIAIDGFSQVFGLIFYLVFYLITYIIVITLISIKSREGV</sequence>
<keyword evidence="3" id="KW-1185">Reference proteome</keyword>
<feature type="transmembrane region" description="Helical" evidence="1">
    <location>
        <begin position="66"/>
        <end position="89"/>
    </location>
</feature>
<name>A0A4R1Q6T6_9BACL</name>
<evidence type="ECO:0000313" key="2">
    <source>
        <dbReference type="EMBL" id="TCL43134.1"/>
    </source>
</evidence>
<keyword evidence="1" id="KW-0812">Transmembrane</keyword>
<feature type="transmembrane region" description="Helical" evidence="1">
    <location>
        <begin position="36"/>
        <end position="60"/>
    </location>
</feature>
<reference evidence="2 3" key="1">
    <citation type="submission" date="2019-03" db="EMBL/GenBank/DDBJ databases">
        <title>Genomic Encyclopedia of Type Strains, Phase IV (KMG-IV): sequencing the most valuable type-strain genomes for metagenomic binning, comparative biology and taxonomic classification.</title>
        <authorList>
            <person name="Goeker M."/>
        </authorList>
    </citation>
    <scope>NUCLEOTIDE SEQUENCE [LARGE SCALE GENOMIC DNA]</scope>
    <source>
        <strain evidence="2 3">DSM 24979</strain>
    </source>
</reference>
<dbReference type="AlphaFoldDB" id="A0A4R1Q6T6"/>
<dbReference type="Proteomes" id="UP000295658">
    <property type="component" value="Unassembled WGS sequence"/>
</dbReference>